<dbReference type="STRING" id="947166.A0A1D1VQW5"/>
<dbReference type="OrthoDB" id="5846437at2759"/>
<dbReference type="InterPro" id="IPR011011">
    <property type="entry name" value="Znf_FYVE_PHD"/>
</dbReference>
<keyword evidence="3" id="KW-0479">Metal-binding</keyword>
<comment type="similarity">
    <text evidence="1">Belongs to the Integrator subunit 12 family.</text>
</comment>
<dbReference type="SMART" id="SM00249">
    <property type="entry name" value="PHD"/>
    <property type="match status" value="1"/>
</dbReference>
<dbReference type="Proteomes" id="UP000186922">
    <property type="component" value="Unassembled WGS sequence"/>
</dbReference>
<comment type="caution">
    <text evidence="9">The sequence shown here is derived from an EMBL/GenBank/DDBJ whole genome shotgun (WGS) entry which is preliminary data.</text>
</comment>
<feature type="compositionally biased region" description="Polar residues" evidence="7">
    <location>
        <begin position="294"/>
        <end position="310"/>
    </location>
</feature>
<dbReference type="CDD" id="cd15501">
    <property type="entry name" value="PHD_Int12"/>
    <property type="match status" value="1"/>
</dbReference>
<dbReference type="Gene3D" id="3.30.40.10">
    <property type="entry name" value="Zinc/RING finger domain, C3HC4 (zinc finger)"/>
    <property type="match status" value="1"/>
</dbReference>
<dbReference type="InterPro" id="IPR019786">
    <property type="entry name" value="Zinc_finger_PHD-type_CS"/>
</dbReference>
<evidence type="ECO:0000256" key="4">
    <source>
        <dbReference type="ARBA" id="ARBA00022771"/>
    </source>
</evidence>
<evidence type="ECO:0000256" key="6">
    <source>
        <dbReference type="PROSITE-ProRule" id="PRU00146"/>
    </source>
</evidence>
<dbReference type="InterPro" id="IPR001965">
    <property type="entry name" value="Znf_PHD"/>
</dbReference>
<evidence type="ECO:0000256" key="3">
    <source>
        <dbReference type="ARBA" id="ARBA00022723"/>
    </source>
</evidence>
<dbReference type="PROSITE" id="PS50016">
    <property type="entry name" value="ZF_PHD_2"/>
    <property type="match status" value="1"/>
</dbReference>
<feature type="region of interest" description="Disordered" evidence="7">
    <location>
        <begin position="1"/>
        <end position="42"/>
    </location>
</feature>
<dbReference type="Pfam" id="PF00628">
    <property type="entry name" value="PHD"/>
    <property type="match status" value="1"/>
</dbReference>
<dbReference type="AlphaFoldDB" id="A0A1D1VQW5"/>
<evidence type="ECO:0000313" key="9">
    <source>
        <dbReference type="EMBL" id="GAV02118.1"/>
    </source>
</evidence>
<feature type="region of interest" description="Disordered" evidence="7">
    <location>
        <begin position="274"/>
        <end position="349"/>
    </location>
</feature>
<reference evidence="9 10" key="1">
    <citation type="journal article" date="2016" name="Nat. Commun.">
        <title>Extremotolerant tardigrade genome and improved radiotolerance of human cultured cells by tardigrade-unique protein.</title>
        <authorList>
            <person name="Hashimoto T."/>
            <person name="Horikawa D.D."/>
            <person name="Saito Y."/>
            <person name="Kuwahara H."/>
            <person name="Kozuka-Hata H."/>
            <person name="Shin-I T."/>
            <person name="Minakuchi Y."/>
            <person name="Ohishi K."/>
            <person name="Motoyama A."/>
            <person name="Aizu T."/>
            <person name="Enomoto A."/>
            <person name="Kondo K."/>
            <person name="Tanaka S."/>
            <person name="Hara Y."/>
            <person name="Koshikawa S."/>
            <person name="Sagara H."/>
            <person name="Miura T."/>
            <person name="Yokobori S."/>
            <person name="Miyagawa K."/>
            <person name="Suzuki Y."/>
            <person name="Kubo T."/>
            <person name="Oyama M."/>
            <person name="Kohara Y."/>
            <person name="Fujiyama A."/>
            <person name="Arakawa K."/>
            <person name="Katayama T."/>
            <person name="Toyoda A."/>
            <person name="Kunieda T."/>
        </authorList>
    </citation>
    <scope>NUCLEOTIDE SEQUENCE [LARGE SCALE GENOMIC DNA]</scope>
    <source>
        <strain evidence="9 10">YOKOZUNA-1</strain>
    </source>
</reference>
<keyword evidence="5" id="KW-0862">Zinc</keyword>
<sequence length="349" mass="37223">MDQTSSMAQSSSENVPEPQSAGIRRSSRASSPDFPLQPSPDMPAWMTKCLKIITGPPEDVKTELLKLLDECSHRREQRDRQEAAIPLANSMVPKKEAKIQPAKIPANLPIPPVKTNPASKKRPASPNSNDLKQISSLAPPVVTLQSPSSPEFLPPPTSMTLSAGTSEGMDIVVSSGSGASGAPMDVDEVIDLAMLLEDPCFVCGQGREEPGNRLLDCESCRKKFHQQCHVPKVTDIDPSDTRLIWYCAQCSAECARKATNIPSAELAVPSPPASVAQIPVAPPPKPHKPMATKTVQNKEMPSTSAGTTSIEPFKRETAKTSASGSQGRGLGGYASSIKKDTKANPSSKR</sequence>
<feature type="region of interest" description="Disordered" evidence="7">
    <location>
        <begin position="100"/>
        <end position="133"/>
    </location>
</feature>
<dbReference type="GO" id="GO:0008270">
    <property type="term" value="F:zinc ion binding"/>
    <property type="evidence" value="ECO:0007669"/>
    <property type="project" value="UniProtKB-KW"/>
</dbReference>
<dbReference type="PROSITE" id="PS01359">
    <property type="entry name" value="ZF_PHD_1"/>
    <property type="match status" value="1"/>
</dbReference>
<evidence type="ECO:0000313" key="10">
    <source>
        <dbReference type="Proteomes" id="UP000186922"/>
    </source>
</evidence>
<accession>A0A1D1VQW5</accession>
<feature type="compositionally biased region" description="Polar residues" evidence="7">
    <location>
        <begin position="1"/>
        <end position="14"/>
    </location>
</feature>
<dbReference type="InterPro" id="IPR013083">
    <property type="entry name" value="Znf_RING/FYVE/PHD"/>
</dbReference>
<dbReference type="SUPFAM" id="SSF57903">
    <property type="entry name" value="FYVE/PHD zinc finger"/>
    <property type="match status" value="1"/>
</dbReference>
<feature type="domain" description="PHD-type" evidence="8">
    <location>
        <begin position="197"/>
        <end position="253"/>
    </location>
</feature>
<evidence type="ECO:0000256" key="7">
    <source>
        <dbReference type="SAM" id="MobiDB-lite"/>
    </source>
</evidence>
<dbReference type="InterPro" id="IPR039054">
    <property type="entry name" value="Int12_PHD"/>
</dbReference>
<keyword evidence="4 6" id="KW-0863">Zinc-finger</keyword>
<keyword evidence="10" id="KW-1185">Reference proteome</keyword>
<organism evidence="9 10">
    <name type="scientific">Ramazzottius varieornatus</name>
    <name type="common">Water bear</name>
    <name type="synonym">Tardigrade</name>
    <dbReference type="NCBI Taxonomy" id="947166"/>
    <lineage>
        <taxon>Eukaryota</taxon>
        <taxon>Metazoa</taxon>
        <taxon>Ecdysozoa</taxon>
        <taxon>Tardigrada</taxon>
        <taxon>Eutardigrada</taxon>
        <taxon>Parachela</taxon>
        <taxon>Hypsibioidea</taxon>
        <taxon>Ramazzottiidae</taxon>
        <taxon>Ramazzottius</taxon>
    </lineage>
</organism>
<protein>
    <recommendedName>
        <fullName evidence="2">Integrator complex subunit 12</fullName>
    </recommendedName>
</protein>
<dbReference type="InterPro" id="IPR019787">
    <property type="entry name" value="Znf_PHD-finger"/>
</dbReference>
<evidence type="ECO:0000256" key="2">
    <source>
        <dbReference type="ARBA" id="ARBA00016814"/>
    </source>
</evidence>
<proteinExistence type="inferred from homology"/>
<evidence type="ECO:0000256" key="1">
    <source>
        <dbReference type="ARBA" id="ARBA00006009"/>
    </source>
</evidence>
<gene>
    <name evidence="9" type="primary">RvY_12720-1</name>
    <name evidence="9" type="synonym">RvY_12720.1</name>
    <name evidence="9" type="ORF">RvY_12720</name>
</gene>
<name>A0A1D1VQW5_RAMVA</name>
<evidence type="ECO:0000256" key="5">
    <source>
        <dbReference type="ARBA" id="ARBA00022833"/>
    </source>
</evidence>
<dbReference type="EMBL" id="BDGG01000008">
    <property type="protein sequence ID" value="GAV02118.1"/>
    <property type="molecule type" value="Genomic_DNA"/>
</dbReference>
<evidence type="ECO:0000259" key="8">
    <source>
        <dbReference type="PROSITE" id="PS50016"/>
    </source>
</evidence>